<keyword evidence="3" id="KW-0808">Transferase</keyword>
<gene>
    <name evidence="3" type="primary">rnk</name>
    <name evidence="3" type="ORF">ETAA8_18310</name>
</gene>
<reference evidence="3 4" key="1">
    <citation type="submission" date="2019-02" db="EMBL/GenBank/DDBJ databases">
        <title>Deep-cultivation of Planctomycetes and their phenomic and genomic characterization uncovers novel biology.</title>
        <authorList>
            <person name="Wiegand S."/>
            <person name="Jogler M."/>
            <person name="Boedeker C."/>
            <person name="Pinto D."/>
            <person name="Vollmers J."/>
            <person name="Rivas-Marin E."/>
            <person name="Kohn T."/>
            <person name="Peeters S.H."/>
            <person name="Heuer A."/>
            <person name="Rast P."/>
            <person name="Oberbeckmann S."/>
            <person name="Bunk B."/>
            <person name="Jeske O."/>
            <person name="Meyerdierks A."/>
            <person name="Storesund J.E."/>
            <person name="Kallscheuer N."/>
            <person name="Luecker S."/>
            <person name="Lage O.M."/>
            <person name="Pohl T."/>
            <person name="Merkel B.J."/>
            <person name="Hornburger P."/>
            <person name="Mueller R.-W."/>
            <person name="Bruemmer F."/>
            <person name="Labrenz M."/>
            <person name="Spormann A.M."/>
            <person name="Op den Camp H."/>
            <person name="Overmann J."/>
            <person name="Amann R."/>
            <person name="Jetten M.S.M."/>
            <person name="Mascher T."/>
            <person name="Medema M.H."/>
            <person name="Devos D.P."/>
            <person name="Kaster A.-K."/>
            <person name="Ovreas L."/>
            <person name="Rohde M."/>
            <person name="Galperin M.Y."/>
            <person name="Jogler C."/>
        </authorList>
    </citation>
    <scope>NUCLEOTIDE SEQUENCE [LARGE SCALE GENOMIC DNA]</scope>
    <source>
        <strain evidence="3 4">ETA_A8</strain>
    </source>
</reference>
<dbReference type="Proteomes" id="UP000315017">
    <property type="component" value="Chromosome"/>
</dbReference>
<evidence type="ECO:0000259" key="2">
    <source>
        <dbReference type="Pfam" id="PF14760"/>
    </source>
</evidence>
<dbReference type="AlphaFoldDB" id="A0A517Y940"/>
<accession>A0A517Y940</accession>
<dbReference type="RefSeq" id="WP_145087564.1">
    <property type="nucleotide sequence ID" value="NZ_CP036274.1"/>
</dbReference>
<dbReference type="InterPro" id="IPR001437">
    <property type="entry name" value="Tscrpt_elong_fac_GreA/B_C"/>
</dbReference>
<dbReference type="InterPro" id="IPR029462">
    <property type="entry name" value="Rnk_N"/>
</dbReference>
<keyword evidence="4" id="KW-1185">Reference proteome</keyword>
<dbReference type="PANTHER" id="PTHR30437:SF5">
    <property type="entry name" value="REGULATOR OF NUCLEOSIDE DIPHOSPHATE KINASE"/>
    <property type="match status" value="1"/>
</dbReference>
<dbReference type="Pfam" id="PF01272">
    <property type="entry name" value="GreA_GreB"/>
    <property type="match status" value="1"/>
</dbReference>
<dbReference type="OrthoDB" id="192847at2"/>
<dbReference type="InterPro" id="IPR023459">
    <property type="entry name" value="Tscrpt_elong_fac_GreA/B_fam"/>
</dbReference>
<dbReference type="Gene3D" id="1.10.286.20">
    <property type="match status" value="1"/>
</dbReference>
<dbReference type="GO" id="GO:0016301">
    <property type="term" value="F:kinase activity"/>
    <property type="evidence" value="ECO:0007669"/>
    <property type="project" value="UniProtKB-KW"/>
</dbReference>
<sequence length="142" mass="16182">MRSQNIIISSTDRDRLLKLIDSARLDRRIAWQNIEALERELVRATITSPEELPRSVVALNSTVWLRDLDTEELERYMLVLPHEADVVRQRISVLAPIGTAILGYRLRDIIEWPVPQGKSRLEIVKVSQAKVGCEADTEGLLV</sequence>
<keyword evidence="3" id="KW-0418">Kinase</keyword>
<evidence type="ECO:0000313" key="3">
    <source>
        <dbReference type="EMBL" id="QDU26750.1"/>
    </source>
</evidence>
<evidence type="ECO:0000313" key="4">
    <source>
        <dbReference type="Proteomes" id="UP000315017"/>
    </source>
</evidence>
<dbReference type="Gene3D" id="3.10.50.30">
    <property type="entry name" value="Transcription elongation factor, GreA/GreB, C-terminal domain"/>
    <property type="match status" value="1"/>
</dbReference>
<dbReference type="PANTHER" id="PTHR30437">
    <property type="entry name" value="TRANSCRIPTION ELONGATION FACTOR GREA"/>
    <property type="match status" value="1"/>
</dbReference>
<name>A0A517Y940_9BACT</name>
<feature type="domain" description="Transcription elongation factor GreA/GreB C-terminal" evidence="1">
    <location>
        <begin position="54"/>
        <end position="127"/>
    </location>
</feature>
<dbReference type="GO" id="GO:0032784">
    <property type="term" value="P:regulation of DNA-templated transcription elongation"/>
    <property type="evidence" value="ECO:0007669"/>
    <property type="project" value="InterPro"/>
</dbReference>
<evidence type="ECO:0000259" key="1">
    <source>
        <dbReference type="Pfam" id="PF01272"/>
    </source>
</evidence>
<dbReference type="InterPro" id="IPR036953">
    <property type="entry name" value="GreA/GreB_C_sf"/>
</dbReference>
<dbReference type="EMBL" id="CP036274">
    <property type="protein sequence ID" value="QDU26750.1"/>
    <property type="molecule type" value="Genomic_DNA"/>
</dbReference>
<protein>
    <submittedName>
        <fullName evidence="3">Regulator of nucleoside diphosphate kinase</fullName>
    </submittedName>
</protein>
<dbReference type="Pfam" id="PF14760">
    <property type="entry name" value="Rnk_N"/>
    <property type="match status" value="1"/>
</dbReference>
<feature type="domain" description="Regulator of nucleoside diphosphate kinase N-terminal" evidence="2">
    <location>
        <begin position="5"/>
        <end position="46"/>
    </location>
</feature>
<dbReference type="GO" id="GO:0070063">
    <property type="term" value="F:RNA polymerase binding"/>
    <property type="evidence" value="ECO:0007669"/>
    <property type="project" value="InterPro"/>
</dbReference>
<dbReference type="GO" id="GO:0003677">
    <property type="term" value="F:DNA binding"/>
    <property type="evidence" value="ECO:0007669"/>
    <property type="project" value="InterPro"/>
</dbReference>
<dbReference type="SUPFAM" id="SSF54534">
    <property type="entry name" value="FKBP-like"/>
    <property type="match status" value="1"/>
</dbReference>
<organism evidence="3 4">
    <name type="scientific">Anatilimnocola aggregata</name>
    <dbReference type="NCBI Taxonomy" id="2528021"/>
    <lineage>
        <taxon>Bacteria</taxon>
        <taxon>Pseudomonadati</taxon>
        <taxon>Planctomycetota</taxon>
        <taxon>Planctomycetia</taxon>
        <taxon>Pirellulales</taxon>
        <taxon>Pirellulaceae</taxon>
        <taxon>Anatilimnocola</taxon>
    </lineage>
</organism>
<dbReference type="KEGG" id="aagg:ETAA8_18310"/>
<dbReference type="GO" id="GO:0006354">
    <property type="term" value="P:DNA-templated transcription elongation"/>
    <property type="evidence" value="ECO:0007669"/>
    <property type="project" value="TreeGrafter"/>
</dbReference>
<proteinExistence type="predicted"/>